<comment type="catalytic activity">
    <reaction evidence="18">
        <text>an N(1)-methyladenosine in tRNA + 2-oxoglutarate + O2 = an adenosine in tRNA + formaldehyde + succinate + CO2</text>
        <dbReference type="Rhea" id="RHEA:54576"/>
        <dbReference type="Rhea" id="RHEA-COMP:10242"/>
        <dbReference type="Rhea" id="RHEA-COMP:12312"/>
        <dbReference type="ChEBI" id="CHEBI:15379"/>
        <dbReference type="ChEBI" id="CHEBI:16526"/>
        <dbReference type="ChEBI" id="CHEBI:16810"/>
        <dbReference type="ChEBI" id="CHEBI:16842"/>
        <dbReference type="ChEBI" id="CHEBI:30031"/>
        <dbReference type="ChEBI" id="CHEBI:74411"/>
        <dbReference type="ChEBI" id="CHEBI:74491"/>
    </reaction>
</comment>
<evidence type="ECO:0000313" key="25">
    <source>
        <dbReference type="EMBL" id="CAJ1942268.1"/>
    </source>
</evidence>
<dbReference type="SUPFAM" id="SSF51197">
    <property type="entry name" value="Clavaminate synthase-like"/>
    <property type="match status" value="1"/>
</dbReference>
<evidence type="ECO:0000256" key="21">
    <source>
        <dbReference type="ARBA" id="ARBA00049056"/>
    </source>
</evidence>
<evidence type="ECO:0000256" key="1">
    <source>
        <dbReference type="ARBA" id="ARBA00004324"/>
    </source>
</evidence>
<keyword evidence="7" id="KW-0479">Metal-binding</keyword>
<dbReference type="InterPro" id="IPR024366">
    <property type="entry name" value="FTO_C"/>
</dbReference>
<feature type="region of interest" description="Disordered" evidence="23">
    <location>
        <begin position="548"/>
        <end position="574"/>
    </location>
</feature>
<evidence type="ECO:0000256" key="16">
    <source>
        <dbReference type="ARBA" id="ARBA00032950"/>
    </source>
</evidence>
<dbReference type="InterPro" id="IPR038413">
    <property type="entry name" value="FTO_C_sf"/>
</dbReference>
<evidence type="ECO:0000256" key="3">
    <source>
        <dbReference type="ARBA" id="ARBA00006264"/>
    </source>
</evidence>
<feature type="domain" description="Alpha-ketoglutarate-dependent dioxygenase FTO catalytic" evidence="24">
    <location>
        <begin position="62"/>
        <end position="325"/>
    </location>
</feature>
<keyword evidence="10" id="KW-0408">Iron</keyword>
<dbReference type="GO" id="GO:0035516">
    <property type="term" value="F:broad specificity oxidative DNA demethylase activity"/>
    <property type="evidence" value="ECO:0007669"/>
    <property type="project" value="InterPro"/>
</dbReference>
<dbReference type="EC" id="1.14.11.53" evidence="4"/>
<keyword evidence="11" id="KW-0539">Nucleus</keyword>
<dbReference type="Gene3D" id="2.30.130.30">
    <property type="entry name" value="Hypothetical protein"/>
    <property type="match status" value="1"/>
</dbReference>
<dbReference type="GO" id="GO:0005737">
    <property type="term" value="C:cytoplasm"/>
    <property type="evidence" value="ECO:0007669"/>
    <property type="project" value="UniProtKB-SubCell"/>
</dbReference>
<evidence type="ECO:0000256" key="5">
    <source>
        <dbReference type="ARBA" id="ARBA00013477"/>
    </source>
</evidence>
<dbReference type="AlphaFoldDB" id="A0AAD2CQ10"/>
<evidence type="ECO:0000256" key="2">
    <source>
        <dbReference type="ARBA" id="ARBA00004496"/>
    </source>
</evidence>
<feature type="region of interest" description="Disordered" evidence="23">
    <location>
        <begin position="1"/>
        <end position="46"/>
    </location>
</feature>
<feature type="region of interest" description="Disordered" evidence="23">
    <location>
        <begin position="730"/>
        <end position="761"/>
    </location>
</feature>
<feature type="region of interest" description="Disordered" evidence="23">
    <location>
        <begin position="420"/>
        <end position="439"/>
    </location>
</feature>
<comment type="subcellular location">
    <subcellularLocation>
        <location evidence="2">Cytoplasm</location>
    </subcellularLocation>
    <subcellularLocation>
        <location evidence="1">Nucleus speckle</location>
    </subcellularLocation>
</comment>
<evidence type="ECO:0000256" key="6">
    <source>
        <dbReference type="ARBA" id="ARBA00022490"/>
    </source>
</evidence>
<dbReference type="Gene3D" id="1.20.58.1470">
    <property type="entry name" value="FTO C-terminal domain"/>
    <property type="match status" value="1"/>
</dbReference>
<organism evidence="25 26">
    <name type="scientific">Cylindrotheca closterium</name>
    <dbReference type="NCBI Taxonomy" id="2856"/>
    <lineage>
        <taxon>Eukaryota</taxon>
        <taxon>Sar</taxon>
        <taxon>Stramenopiles</taxon>
        <taxon>Ochrophyta</taxon>
        <taxon>Bacillariophyta</taxon>
        <taxon>Bacillariophyceae</taxon>
        <taxon>Bacillariophycidae</taxon>
        <taxon>Bacillariales</taxon>
        <taxon>Bacillariaceae</taxon>
        <taxon>Cylindrotheca</taxon>
    </lineage>
</organism>
<dbReference type="SMART" id="SM01223">
    <property type="entry name" value="FTO_NTD"/>
    <property type="match status" value="1"/>
</dbReference>
<comment type="catalytic activity">
    <reaction evidence="19">
        <text>an N(6)-methyladenosine in mRNA + 2-oxoglutarate + O2 = an adenosine in mRNA + formaldehyde + succinate + CO2</text>
        <dbReference type="Rhea" id="RHEA:49520"/>
        <dbReference type="Rhea" id="RHEA-COMP:12414"/>
        <dbReference type="Rhea" id="RHEA-COMP:12417"/>
        <dbReference type="ChEBI" id="CHEBI:15379"/>
        <dbReference type="ChEBI" id="CHEBI:16526"/>
        <dbReference type="ChEBI" id="CHEBI:16810"/>
        <dbReference type="ChEBI" id="CHEBI:16842"/>
        <dbReference type="ChEBI" id="CHEBI:30031"/>
        <dbReference type="ChEBI" id="CHEBI:74411"/>
        <dbReference type="ChEBI" id="CHEBI:74449"/>
        <dbReference type="EC" id="1.14.11.53"/>
    </reaction>
</comment>
<name>A0AAD2CQ10_9STRA</name>
<evidence type="ECO:0000256" key="13">
    <source>
        <dbReference type="ARBA" id="ARBA00030546"/>
    </source>
</evidence>
<evidence type="ECO:0000256" key="19">
    <source>
        <dbReference type="ARBA" id="ARBA00048158"/>
    </source>
</evidence>
<evidence type="ECO:0000313" key="26">
    <source>
        <dbReference type="Proteomes" id="UP001295423"/>
    </source>
</evidence>
<comment type="catalytic activity">
    <reaction evidence="20">
        <text>a 5'-end (N(7)-methyl 5'-triphosphoguanosine)-(N(6),2'-O-dimethyladenosine) in U6 snRNA + 2-oxoglutarate + O2 = a 5'-end (N(7)-methyl 5'-triphosphoguanosine)-(2'-O-methyladenosine) in U6 snRNA + formaldehyde + succinate + CO2</text>
        <dbReference type="Rhea" id="RHEA:57904"/>
        <dbReference type="Rhea" id="RHEA-COMP:15030"/>
        <dbReference type="Rhea" id="RHEA-COMP:15031"/>
        <dbReference type="ChEBI" id="CHEBI:15379"/>
        <dbReference type="ChEBI" id="CHEBI:16526"/>
        <dbReference type="ChEBI" id="CHEBI:16810"/>
        <dbReference type="ChEBI" id="CHEBI:16842"/>
        <dbReference type="ChEBI" id="CHEBI:30031"/>
        <dbReference type="ChEBI" id="CHEBI:85958"/>
        <dbReference type="ChEBI" id="CHEBI:85959"/>
    </reaction>
</comment>
<dbReference type="PANTHER" id="PTHR31291">
    <property type="entry name" value="ALPHA-KETOGLUTARATE-DEPENDENT DIOXYGENASE FTO"/>
    <property type="match status" value="1"/>
</dbReference>
<evidence type="ECO:0000256" key="8">
    <source>
        <dbReference type="ARBA" id="ARBA00022964"/>
    </source>
</evidence>
<dbReference type="Gene3D" id="2.60.120.590">
    <property type="entry name" value="Alpha-ketoglutarate-dependent dioxygenase AlkB-like"/>
    <property type="match status" value="1"/>
</dbReference>
<sequence>MGKKRQRKGDTKTTAKIKSANTPPHSFQSVESKPSNPQYPLPFPKNLPIPSDDFLKNAKPYKESFRQALETSYEGFVVDESIYDEQRAQNYLQQMLDDKLFRRDVTQPFGLGTKCAKTYVTRCVLGEQGTTYKYLGLRMFAHPWDNTEIQKLGAKLTQRTQHHLKELSELRAQRNAPATRGRSNFDICLINRMEAYDDLKPEPTMGNMKASVSWHADSSLEQYSTIAVYQTLIPPKNSTSNNDGQWYVALRVAHDSEGPQASRRGKGIESSIIKETPPIAASLPSGSAYYLLDDFNHHHQHTVLTTGDIASAGVRYSCTFRLLRDSHNVDYHLLRCQTTCSNFHKKGSKLWRSEQLLLTELESEWIRQFYIQGSQHLELLWPAWKEPMQKLLRFWTLLENRTRQVVTLLKAAAEERCGVGTYSDRNDDKPSRKERKAKERRKKALACIEDLLTRSSLDEHSALENIYEPLAEVINERAVMRELWQKREKDHVFRELGPECRPMDVPFQFNVPEGTKQVDEYGMSPIDGTPNGLKQISEDLRVAGRAYLPRKASDLPKPEENQDSESTKESNDHAKGLDWEGWATSNFCLELQEPWALAVVQGKKPIETRAYTLPLALIGKRIMILQSPAGKAGVSSMSDVIDISGSNSIGPRVIGWCEFGSVREYTNQEDFEADEKLHLVTPESGYGWKKDETKVVYGWVVSKYGEIKDSEDSIYISATRRMRSLFQLRARETKKDGKPNGSTKKNRNGQDKNQKKKRRRY</sequence>
<evidence type="ECO:0000256" key="14">
    <source>
        <dbReference type="ARBA" id="ARBA00030557"/>
    </source>
</evidence>
<dbReference type="InterPro" id="IPR037151">
    <property type="entry name" value="AlkB-like_sf"/>
</dbReference>
<keyword evidence="8" id="KW-0223">Dioxygenase</keyword>
<evidence type="ECO:0000256" key="12">
    <source>
        <dbReference type="ARBA" id="ARBA00030404"/>
    </source>
</evidence>
<feature type="compositionally biased region" description="Basic and acidic residues" evidence="23">
    <location>
        <begin position="551"/>
        <end position="574"/>
    </location>
</feature>
<evidence type="ECO:0000256" key="9">
    <source>
        <dbReference type="ARBA" id="ARBA00023002"/>
    </source>
</evidence>
<evidence type="ECO:0000256" key="22">
    <source>
        <dbReference type="ARBA" id="ARBA00049565"/>
    </source>
</evidence>
<evidence type="ECO:0000259" key="24">
    <source>
        <dbReference type="SMART" id="SM01223"/>
    </source>
</evidence>
<evidence type="ECO:0000256" key="20">
    <source>
        <dbReference type="ARBA" id="ARBA00048582"/>
    </source>
</evidence>
<evidence type="ECO:0000256" key="10">
    <source>
        <dbReference type="ARBA" id="ARBA00023004"/>
    </source>
</evidence>
<dbReference type="Pfam" id="PF12933">
    <property type="entry name" value="FTO_NTD"/>
    <property type="match status" value="1"/>
</dbReference>
<dbReference type="InterPro" id="IPR024367">
    <property type="entry name" value="FTO_cat_dom"/>
</dbReference>
<keyword evidence="6" id="KW-0963">Cytoplasm</keyword>
<evidence type="ECO:0000256" key="7">
    <source>
        <dbReference type="ARBA" id="ARBA00022723"/>
    </source>
</evidence>
<reference evidence="25" key="1">
    <citation type="submission" date="2023-08" db="EMBL/GenBank/DDBJ databases">
        <authorList>
            <person name="Audoor S."/>
            <person name="Bilcke G."/>
        </authorList>
    </citation>
    <scope>NUCLEOTIDE SEQUENCE</scope>
</reference>
<comment type="similarity">
    <text evidence="3">Belongs to the fto family.</text>
</comment>
<comment type="catalytic activity">
    <reaction evidence="22">
        <text>a 5'-end (N(7)-methyl 5'-triphosphoguanosine)-(N(6),2'-O-dimethyladenosine) in mRNA + 2-oxoglutarate + O2 = a 5'-end (N(7)-methyl 5'-triphosphoguanosine)-(2'-O-methyladenosine) in mRNA + formaldehyde + succinate + CO2</text>
        <dbReference type="Rhea" id="RHEA:57896"/>
        <dbReference type="Rhea" id="RHEA-COMP:11518"/>
        <dbReference type="Rhea" id="RHEA-COMP:11519"/>
        <dbReference type="ChEBI" id="CHEBI:15379"/>
        <dbReference type="ChEBI" id="CHEBI:16526"/>
        <dbReference type="ChEBI" id="CHEBI:16810"/>
        <dbReference type="ChEBI" id="CHEBI:16842"/>
        <dbReference type="ChEBI" id="CHEBI:30031"/>
        <dbReference type="ChEBI" id="CHEBI:85958"/>
        <dbReference type="ChEBI" id="CHEBI:85959"/>
    </reaction>
</comment>
<comment type="subunit">
    <text evidence="17">Monomer. May also exist as homodimer.</text>
</comment>
<feature type="compositionally biased region" description="Polar residues" evidence="23">
    <location>
        <begin position="14"/>
        <end position="36"/>
    </location>
</feature>
<comment type="catalytic activity">
    <reaction evidence="21">
        <text>N(6)-methyladenosine in U6 snRNA + 2-oxoglutarate + O2 = adenosine in U6 snRNA + formaldehyde + succinate + CO2</text>
        <dbReference type="Rhea" id="RHEA:57900"/>
        <dbReference type="Rhea" id="RHEA-COMP:13573"/>
        <dbReference type="Rhea" id="RHEA-COMP:13574"/>
        <dbReference type="ChEBI" id="CHEBI:15379"/>
        <dbReference type="ChEBI" id="CHEBI:16526"/>
        <dbReference type="ChEBI" id="CHEBI:16810"/>
        <dbReference type="ChEBI" id="CHEBI:16842"/>
        <dbReference type="ChEBI" id="CHEBI:30031"/>
        <dbReference type="ChEBI" id="CHEBI:74411"/>
        <dbReference type="ChEBI" id="CHEBI:74449"/>
    </reaction>
</comment>
<evidence type="ECO:0000256" key="18">
    <source>
        <dbReference type="ARBA" id="ARBA00047457"/>
    </source>
</evidence>
<accession>A0AAD2CQ10</accession>
<protein>
    <recommendedName>
        <fullName evidence="5">Alpha-ketoglutarate-dependent dioxygenase FTO</fullName>
        <ecNumber evidence="4">1.14.11.53</ecNumber>
    </recommendedName>
    <alternativeName>
        <fullName evidence="12">U6 small nuclear RNA (2'-O-methyladenosine-N(6)-)-demethylase FTO</fullName>
    </alternativeName>
    <alternativeName>
        <fullName evidence="13">U6 small nuclear RNA N(6)-methyladenosine-demethylase FTO</fullName>
    </alternativeName>
    <alternativeName>
        <fullName evidence="15">mRNA (2'-O-methyladenosine-N(6)-)-demethylase FTO</fullName>
    </alternativeName>
    <alternativeName>
        <fullName evidence="16">mRNA N(6)-methyladenosine demethylase FTO</fullName>
    </alternativeName>
    <alternativeName>
        <fullName evidence="14">tRNA N1-methyl adenine demethylase FTO</fullName>
    </alternativeName>
</protein>
<feature type="compositionally biased region" description="Pro residues" evidence="23">
    <location>
        <begin position="37"/>
        <end position="46"/>
    </location>
</feature>
<evidence type="ECO:0000256" key="11">
    <source>
        <dbReference type="ARBA" id="ARBA00023242"/>
    </source>
</evidence>
<gene>
    <name evidence="25" type="ORF">CYCCA115_LOCUS7862</name>
</gene>
<evidence type="ECO:0000256" key="17">
    <source>
        <dbReference type="ARBA" id="ARBA00046452"/>
    </source>
</evidence>
<evidence type="ECO:0000256" key="15">
    <source>
        <dbReference type="ARBA" id="ARBA00032169"/>
    </source>
</evidence>
<dbReference type="Proteomes" id="UP001295423">
    <property type="component" value="Unassembled WGS sequence"/>
</dbReference>
<evidence type="ECO:0000256" key="4">
    <source>
        <dbReference type="ARBA" id="ARBA00012931"/>
    </source>
</evidence>
<dbReference type="GO" id="GO:0016607">
    <property type="term" value="C:nuclear speck"/>
    <property type="evidence" value="ECO:0007669"/>
    <property type="project" value="UniProtKB-SubCell"/>
</dbReference>
<dbReference type="GO" id="GO:0006307">
    <property type="term" value="P:DNA alkylation repair"/>
    <property type="evidence" value="ECO:0007669"/>
    <property type="project" value="InterPro"/>
</dbReference>
<keyword evidence="26" id="KW-1185">Reference proteome</keyword>
<dbReference type="SUPFAM" id="SSF88697">
    <property type="entry name" value="PUA domain-like"/>
    <property type="match status" value="1"/>
</dbReference>
<dbReference type="EMBL" id="CAKOGP040001112">
    <property type="protein sequence ID" value="CAJ1942268.1"/>
    <property type="molecule type" value="Genomic_DNA"/>
</dbReference>
<dbReference type="GO" id="GO:1990931">
    <property type="term" value="F:mRNA N6-methyladenosine dioxygenase activity"/>
    <property type="evidence" value="ECO:0007669"/>
    <property type="project" value="UniProtKB-EC"/>
</dbReference>
<keyword evidence="9" id="KW-0560">Oxidoreductase</keyword>
<dbReference type="PANTHER" id="PTHR31291:SF2">
    <property type="entry name" value="ALPHA-KETOGLUTARATE-DEPENDENT DIOXYGENASE FTO"/>
    <property type="match status" value="1"/>
</dbReference>
<dbReference type="InterPro" id="IPR015947">
    <property type="entry name" value="PUA-like_sf"/>
</dbReference>
<dbReference type="GO" id="GO:0042245">
    <property type="term" value="P:RNA repair"/>
    <property type="evidence" value="ECO:0007669"/>
    <property type="project" value="InterPro"/>
</dbReference>
<comment type="caution">
    <text evidence="25">The sequence shown here is derived from an EMBL/GenBank/DDBJ whole genome shotgun (WGS) entry which is preliminary data.</text>
</comment>
<dbReference type="InterPro" id="IPR032868">
    <property type="entry name" value="FTO"/>
</dbReference>
<proteinExistence type="inferred from homology"/>
<evidence type="ECO:0000256" key="23">
    <source>
        <dbReference type="SAM" id="MobiDB-lite"/>
    </source>
</evidence>
<dbReference type="GO" id="GO:0040014">
    <property type="term" value="P:regulation of multicellular organism growth"/>
    <property type="evidence" value="ECO:0007669"/>
    <property type="project" value="InterPro"/>
</dbReference>
<dbReference type="GO" id="GO:0008198">
    <property type="term" value="F:ferrous iron binding"/>
    <property type="evidence" value="ECO:0007669"/>
    <property type="project" value="TreeGrafter"/>
</dbReference>
<dbReference type="Pfam" id="PF12934">
    <property type="entry name" value="FTO_CTD"/>
    <property type="match status" value="1"/>
</dbReference>